<dbReference type="InterPro" id="IPR036371">
    <property type="entry name" value="TPK_B1-bd_sf"/>
</dbReference>
<dbReference type="InterPro" id="IPR007373">
    <property type="entry name" value="Thiamin_PyroPKinase_B1-bd"/>
</dbReference>
<dbReference type="GO" id="GO:0005524">
    <property type="term" value="F:ATP binding"/>
    <property type="evidence" value="ECO:0007669"/>
    <property type="project" value="UniProtKB-KW"/>
</dbReference>
<evidence type="ECO:0000256" key="3">
    <source>
        <dbReference type="ARBA" id="ARBA00022777"/>
    </source>
</evidence>
<dbReference type="CDD" id="cd07995">
    <property type="entry name" value="TPK"/>
    <property type="match status" value="1"/>
</dbReference>
<keyword evidence="3" id="KW-0418">Kinase</keyword>
<dbReference type="GO" id="GO:0009229">
    <property type="term" value="P:thiamine diphosphate biosynthetic process"/>
    <property type="evidence" value="ECO:0007669"/>
    <property type="project" value="InterPro"/>
</dbReference>
<dbReference type="InterPro" id="IPR007371">
    <property type="entry name" value="TPK_catalytic"/>
</dbReference>
<dbReference type="Gene3D" id="3.40.50.10240">
    <property type="entry name" value="Thiamin pyrophosphokinase, catalytic domain"/>
    <property type="match status" value="1"/>
</dbReference>
<dbReference type="PANTHER" id="PTHR41299">
    <property type="entry name" value="THIAMINE PYROPHOSPHOKINASE"/>
    <property type="match status" value="1"/>
</dbReference>
<accession>A0A9D1XD67</accession>
<evidence type="ECO:0000256" key="4">
    <source>
        <dbReference type="ARBA" id="ARBA00022840"/>
    </source>
</evidence>
<evidence type="ECO:0000256" key="1">
    <source>
        <dbReference type="ARBA" id="ARBA00022679"/>
    </source>
</evidence>
<dbReference type="Proteomes" id="UP000886890">
    <property type="component" value="Unassembled WGS sequence"/>
</dbReference>
<evidence type="ECO:0000256" key="5">
    <source>
        <dbReference type="NCBIfam" id="TIGR01378"/>
    </source>
</evidence>
<dbReference type="GO" id="GO:0030975">
    <property type="term" value="F:thiamine binding"/>
    <property type="evidence" value="ECO:0007669"/>
    <property type="project" value="InterPro"/>
</dbReference>
<dbReference type="AlphaFoldDB" id="A0A9D1XD67"/>
<gene>
    <name evidence="7" type="ORF">H9734_04780</name>
</gene>
<reference evidence="7" key="2">
    <citation type="submission" date="2021-04" db="EMBL/GenBank/DDBJ databases">
        <authorList>
            <person name="Gilroy R."/>
        </authorList>
    </citation>
    <scope>NUCLEOTIDE SEQUENCE</scope>
    <source>
        <strain evidence="7">CHK183-1962</strain>
    </source>
</reference>
<dbReference type="InterPro" id="IPR053149">
    <property type="entry name" value="TPK"/>
</dbReference>
<reference evidence="7" key="1">
    <citation type="journal article" date="2021" name="PeerJ">
        <title>Extensive microbial diversity within the chicken gut microbiome revealed by metagenomics and culture.</title>
        <authorList>
            <person name="Gilroy R."/>
            <person name="Ravi A."/>
            <person name="Getino M."/>
            <person name="Pursley I."/>
            <person name="Horton D.L."/>
            <person name="Alikhan N.F."/>
            <person name="Baker D."/>
            <person name="Gharbi K."/>
            <person name="Hall N."/>
            <person name="Watson M."/>
            <person name="Adriaenssens E.M."/>
            <person name="Foster-Nyarko E."/>
            <person name="Jarju S."/>
            <person name="Secka A."/>
            <person name="Antonio M."/>
            <person name="Oren A."/>
            <person name="Chaudhuri R.R."/>
            <person name="La Ragione R."/>
            <person name="Hildebrand F."/>
            <person name="Pallen M.J."/>
        </authorList>
    </citation>
    <scope>NUCLEOTIDE SEQUENCE</scope>
    <source>
        <strain evidence="7">CHK183-1962</strain>
    </source>
</reference>
<dbReference type="GO" id="GO:0004788">
    <property type="term" value="F:thiamine diphosphokinase activity"/>
    <property type="evidence" value="ECO:0007669"/>
    <property type="project" value="UniProtKB-UniRule"/>
</dbReference>
<dbReference type="SUPFAM" id="SSF63999">
    <property type="entry name" value="Thiamin pyrophosphokinase, catalytic domain"/>
    <property type="match status" value="1"/>
</dbReference>
<dbReference type="SUPFAM" id="SSF63862">
    <property type="entry name" value="Thiamin pyrophosphokinase, substrate-binding domain"/>
    <property type="match status" value="1"/>
</dbReference>
<dbReference type="InterPro" id="IPR036759">
    <property type="entry name" value="TPK_catalytic_sf"/>
</dbReference>
<dbReference type="GO" id="GO:0016301">
    <property type="term" value="F:kinase activity"/>
    <property type="evidence" value="ECO:0007669"/>
    <property type="project" value="UniProtKB-KW"/>
</dbReference>
<keyword evidence="2" id="KW-0547">Nucleotide-binding</keyword>
<dbReference type="SMART" id="SM00983">
    <property type="entry name" value="TPK_B1_binding"/>
    <property type="match status" value="1"/>
</dbReference>
<dbReference type="EMBL" id="DXEK01000077">
    <property type="protein sequence ID" value="HIX76897.1"/>
    <property type="molecule type" value="Genomic_DNA"/>
</dbReference>
<dbReference type="EC" id="2.7.6.2" evidence="5"/>
<dbReference type="PANTHER" id="PTHR41299:SF1">
    <property type="entry name" value="THIAMINE PYROPHOSPHOKINASE"/>
    <property type="match status" value="1"/>
</dbReference>
<proteinExistence type="predicted"/>
<protein>
    <recommendedName>
        <fullName evidence="5">Thiamine diphosphokinase</fullName>
        <ecNumber evidence="5">2.7.6.2</ecNumber>
    </recommendedName>
</protein>
<organism evidence="7 8">
    <name type="scientific">Candidatus Fusicatenibacter merdavium</name>
    <dbReference type="NCBI Taxonomy" id="2838600"/>
    <lineage>
        <taxon>Bacteria</taxon>
        <taxon>Bacillati</taxon>
        <taxon>Bacillota</taxon>
        <taxon>Clostridia</taxon>
        <taxon>Lachnospirales</taxon>
        <taxon>Lachnospiraceae</taxon>
        <taxon>Fusicatenibacter</taxon>
    </lineage>
</organism>
<dbReference type="Pfam" id="PF04265">
    <property type="entry name" value="TPK_B1_binding"/>
    <property type="match status" value="1"/>
</dbReference>
<evidence type="ECO:0000313" key="8">
    <source>
        <dbReference type="Proteomes" id="UP000886890"/>
    </source>
</evidence>
<evidence type="ECO:0000259" key="6">
    <source>
        <dbReference type="SMART" id="SM00983"/>
    </source>
</evidence>
<evidence type="ECO:0000256" key="2">
    <source>
        <dbReference type="ARBA" id="ARBA00022741"/>
    </source>
</evidence>
<keyword evidence="4" id="KW-0067">ATP-binding</keyword>
<keyword evidence="1 7" id="KW-0808">Transferase</keyword>
<sequence length="217" mass="24664">MKTCIIAGGMLEKEFALRFIQEQKFDITLAADRGLEFCSEENIRPTYILGDFDSLREGVLDRYREEKSVPIREFNPIKDNTDMDLALQQAIILGSSEIYILGGTGGRLDHFFSTVQNLKKAWLKHIPAYLVDSRNLITLPCEKEFTIDREKQHGTYVSFMPLEERVTGLTLEGFKYPLDQYTLTNTSGGLGVSNEIIEAQGHVKYEDGILLMIQSKD</sequence>
<dbReference type="GO" id="GO:0006772">
    <property type="term" value="P:thiamine metabolic process"/>
    <property type="evidence" value="ECO:0007669"/>
    <property type="project" value="UniProtKB-UniRule"/>
</dbReference>
<dbReference type="Pfam" id="PF04263">
    <property type="entry name" value="TPK_catalytic"/>
    <property type="match status" value="1"/>
</dbReference>
<evidence type="ECO:0000313" key="7">
    <source>
        <dbReference type="EMBL" id="HIX76897.1"/>
    </source>
</evidence>
<comment type="caution">
    <text evidence="7">The sequence shown here is derived from an EMBL/GenBank/DDBJ whole genome shotgun (WGS) entry which is preliminary data.</text>
</comment>
<name>A0A9D1XD67_9FIRM</name>
<dbReference type="InterPro" id="IPR006282">
    <property type="entry name" value="Thi_PPkinase"/>
</dbReference>
<dbReference type="NCBIfam" id="TIGR01378">
    <property type="entry name" value="thi_PPkinase"/>
    <property type="match status" value="1"/>
</dbReference>
<feature type="domain" description="Thiamin pyrophosphokinase thiamin-binding" evidence="6">
    <location>
        <begin position="133"/>
        <end position="211"/>
    </location>
</feature>